<organism evidence="1 2">
    <name type="scientific">Flavilitoribacter nigricans (strain ATCC 23147 / DSM 23189 / NBRC 102662 / NCIMB 1420 / SS-2)</name>
    <name type="common">Lewinella nigricans</name>
    <dbReference type="NCBI Taxonomy" id="1122177"/>
    <lineage>
        <taxon>Bacteria</taxon>
        <taxon>Pseudomonadati</taxon>
        <taxon>Bacteroidota</taxon>
        <taxon>Saprospiria</taxon>
        <taxon>Saprospirales</taxon>
        <taxon>Lewinellaceae</taxon>
        <taxon>Flavilitoribacter</taxon>
    </lineage>
</organism>
<keyword evidence="2" id="KW-1185">Reference proteome</keyword>
<evidence type="ECO:0000313" key="2">
    <source>
        <dbReference type="Proteomes" id="UP000223913"/>
    </source>
</evidence>
<proteinExistence type="predicted"/>
<accession>A0A2D0NHW4</accession>
<dbReference type="AlphaFoldDB" id="A0A2D0NHW4"/>
<protein>
    <submittedName>
        <fullName evidence="1">Uncharacterized protein</fullName>
    </submittedName>
</protein>
<sequence length="386" mass="44442">MVPMVEAASLSRPARRGIQYLLSEGVQEMEAKVRDFMKLLQVDKRIGAADAQKAYTLLKLQFNWLLDSLDIFADVLSLRSEHHTGTWLAGMDVLAEDTLLLKGSYFKAPPLVTYLDRGHGAAIRRARTRLPGGKSNPVAVIRVPRERMISTGIASSLVHEVGHQGASLLGLIPSMRKVIQERVKMEPESATLWNWFDRWISEILSDFWSVAMIGIGSTTGLMNVVSVPSYFVFRLKPDDPHPPPWIRLRLSIAFGAVLFPDQQWERLRQLWDRLYPIKLAGPEKSRIFQHLDQLVPEFADLLVNHRPPSLKGKMLREVFPVEYRQPKRLRQLYQQWVKNPRDMKRYRPSIVFAAIGQARADQVISPRRENRHLRNMLTYWALKRVL</sequence>
<dbReference type="EMBL" id="PDUD01000006">
    <property type="protein sequence ID" value="PHN07759.1"/>
    <property type="molecule type" value="Genomic_DNA"/>
</dbReference>
<name>A0A2D0NHW4_FLAN2</name>
<dbReference type="Proteomes" id="UP000223913">
    <property type="component" value="Unassembled WGS sequence"/>
</dbReference>
<comment type="caution">
    <text evidence="1">The sequence shown here is derived from an EMBL/GenBank/DDBJ whole genome shotgun (WGS) entry which is preliminary data.</text>
</comment>
<evidence type="ECO:0000313" key="1">
    <source>
        <dbReference type="EMBL" id="PHN07759.1"/>
    </source>
</evidence>
<gene>
    <name evidence="1" type="ORF">CRP01_04765</name>
</gene>
<reference evidence="1 2" key="1">
    <citation type="submission" date="2017-10" db="EMBL/GenBank/DDBJ databases">
        <title>The draft genome sequence of Lewinella nigricans NBRC 102662.</title>
        <authorList>
            <person name="Wang K."/>
        </authorList>
    </citation>
    <scope>NUCLEOTIDE SEQUENCE [LARGE SCALE GENOMIC DNA]</scope>
    <source>
        <strain evidence="1 2">NBRC 102662</strain>
    </source>
</reference>